<feature type="domain" description="RlpA-like protein double-psi beta-barrel" evidence="4">
    <location>
        <begin position="89"/>
        <end position="142"/>
    </location>
</feature>
<evidence type="ECO:0008006" key="7">
    <source>
        <dbReference type="Google" id="ProtNLM"/>
    </source>
</evidence>
<dbReference type="InterPro" id="IPR036749">
    <property type="entry name" value="Expansin_CBD_sf"/>
</dbReference>
<evidence type="ECO:0000313" key="5">
    <source>
        <dbReference type="EMBL" id="GIG50109.1"/>
    </source>
</evidence>
<dbReference type="CDD" id="cd22272">
    <property type="entry name" value="DPBB_EXLX1-like"/>
    <property type="match status" value="1"/>
</dbReference>
<dbReference type="RefSeq" id="WP_203851761.1">
    <property type="nucleotide sequence ID" value="NZ_BAAAVW010000014.1"/>
</dbReference>
<dbReference type="Pfam" id="PF03330">
    <property type="entry name" value="DPBB_1"/>
    <property type="match status" value="1"/>
</dbReference>
<sequence>MDRRHLRWMIPAVGGALAVVVSIVLVMQDSGNAACAFTVAPAREPVVENVRGGSASYYSTNRNGMCNLGAPSSDGYAAIGPAEWAGGAACGSYLAVTGPNGQTTMVQVVDQCPSCPAGKIDLSRAAFGRIGAVSAGIIQITYGTVRDPVLPGPLKVRAKGGSGYSSLSVVLDNHGNRLSTVELQAGADWTPLKRGTDNTWTGPSGLTGPITLRVTDTAGHQVTLAGVALGSSAFQQTGTLMYSPAPASPSPSASLSPSPSDPASPSATASPVGAAASVAPPTC</sequence>
<dbReference type="NCBIfam" id="NF041144">
    <property type="entry name" value="expansin_EXLX1"/>
    <property type="match status" value="1"/>
</dbReference>
<dbReference type="InterPro" id="IPR049818">
    <property type="entry name" value="Expansin_EXLX1-like"/>
</dbReference>
<dbReference type="PANTHER" id="PTHR31836:SF21">
    <property type="entry name" value="EXPANSIN-LIKE PROTEIN 7"/>
    <property type="match status" value="1"/>
</dbReference>
<dbReference type="InterPro" id="IPR009009">
    <property type="entry name" value="RlpA-like_DPBB"/>
</dbReference>
<name>A0A919UC42_9ACTN</name>
<comment type="caution">
    <text evidence="5">The sequence shown here is derived from an EMBL/GenBank/DDBJ whole genome shotgun (WGS) entry which is preliminary data.</text>
</comment>
<proteinExistence type="predicted"/>
<evidence type="ECO:0000313" key="6">
    <source>
        <dbReference type="Proteomes" id="UP000660611"/>
    </source>
</evidence>
<dbReference type="PANTHER" id="PTHR31836">
    <property type="match status" value="1"/>
</dbReference>
<dbReference type="InterPro" id="IPR007117">
    <property type="entry name" value="Expansin_CBD"/>
</dbReference>
<dbReference type="Gene3D" id="2.40.40.10">
    <property type="entry name" value="RlpA-like domain"/>
    <property type="match status" value="1"/>
</dbReference>
<evidence type="ECO:0000256" key="2">
    <source>
        <dbReference type="SAM" id="MobiDB-lite"/>
    </source>
</evidence>
<accession>A0A919UC42</accession>
<dbReference type="InterPro" id="IPR036908">
    <property type="entry name" value="RlpA-like_sf"/>
</dbReference>
<evidence type="ECO:0000259" key="4">
    <source>
        <dbReference type="Pfam" id="PF03330"/>
    </source>
</evidence>
<dbReference type="SUPFAM" id="SSF49590">
    <property type="entry name" value="PHL pollen allergen"/>
    <property type="match status" value="1"/>
</dbReference>
<dbReference type="Pfam" id="PF01357">
    <property type="entry name" value="Expansin_C"/>
    <property type="match status" value="1"/>
</dbReference>
<feature type="region of interest" description="Disordered" evidence="2">
    <location>
        <begin position="242"/>
        <end position="283"/>
    </location>
</feature>
<dbReference type="InterPro" id="IPR051477">
    <property type="entry name" value="Expansin_CellWall"/>
</dbReference>
<dbReference type="AlphaFoldDB" id="A0A919UC42"/>
<dbReference type="SUPFAM" id="SSF50685">
    <property type="entry name" value="Barwin-like endoglucanases"/>
    <property type="match status" value="1"/>
</dbReference>
<dbReference type="Proteomes" id="UP000660611">
    <property type="component" value="Unassembled WGS sequence"/>
</dbReference>
<dbReference type="Gene3D" id="2.60.40.760">
    <property type="entry name" value="Expansin, cellulose-binding-like domain"/>
    <property type="match status" value="1"/>
</dbReference>
<organism evidence="5 6">
    <name type="scientific">Dactylosporangium siamense</name>
    <dbReference type="NCBI Taxonomy" id="685454"/>
    <lineage>
        <taxon>Bacteria</taxon>
        <taxon>Bacillati</taxon>
        <taxon>Actinomycetota</taxon>
        <taxon>Actinomycetes</taxon>
        <taxon>Micromonosporales</taxon>
        <taxon>Micromonosporaceae</taxon>
        <taxon>Dactylosporangium</taxon>
    </lineage>
</organism>
<dbReference type="EMBL" id="BONQ01000128">
    <property type="protein sequence ID" value="GIG50109.1"/>
    <property type="molecule type" value="Genomic_DNA"/>
</dbReference>
<evidence type="ECO:0000259" key="3">
    <source>
        <dbReference type="Pfam" id="PF01357"/>
    </source>
</evidence>
<keyword evidence="6" id="KW-1185">Reference proteome</keyword>
<gene>
    <name evidence="5" type="ORF">Dsi01nite_081500</name>
</gene>
<reference evidence="5" key="1">
    <citation type="submission" date="2021-01" db="EMBL/GenBank/DDBJ databases">
        <title>Whole genome shotgun sequence of Dactylosporangium siamense NBRC 106093.</title>
        <authorList>
            <person name="Komaki H."/>
            <person name="Tamura T."/>
        </authorList>
    </citation>
    <scope>NUCLEOTIDE SEQUENCE</scope>
    <source>
        <strain evidence="5">NBRC 106093</strain>
    </source>
</reference>
<feature type="domain" description="Expansin-like CBD" evidence="3">
    <location>
        <begin position="156"/>
        <end position="227"/>
    </location>
</feature>
<feature type="compositionally biased region" description="Low complexity" evidence="2">
    <location>
        <begin position="250"/>
        <end position="283"/>
    </location>
</feature>
<protein>
    <recommendedName>
        <fullName evidence="7">Expansin-like EG45 domain-containing protein</fullName>
    </recommendedName>
</protein>
<evidence type="ECO:0000256" key="1">
    <source>
        <dbReference type="ARBA" id="ARBA00022729"/>
    </source>
</evidence>
<keyword evidence="1" id="KW-0732">Signal</keyword>